<dbReference type="PROSITE" id="PS00198">
    <property type="entry name" value="4FE4S_FER_1"/>
    <property type="match status" value="1"/>
</dbReference>
<reference evidence="9 10" key="2">
    <citation type="journal article" date="2008" name="Int. J. Syst. Evol. Microbiol.">
        <title>Methanocella paludicola gen. nov., sp. nov., a methane-producing archaeon, the first isolate of the lineage 'Rice Cluster I', and proposal of the new archaeal order Methanocellales ord. nov.</title>
        <authorList>
            <person name="Sakai S."/>
            <person name="Imachi H."/>
            <person name="Hanada S."/>
            <person name="Ohashi A."/>
            <person name="Harada H."/>
            <person name="Kamagata Y."/>
        </authorList>
    </citation>
    <scope>NUCLEOTIDE SEQUENCE [LARGE SCALE GENOMIC DNA]</scope>
    <source>
        <strain evidence="10">DSM 17711 / JCM 13418 / NBRC 101707 / SANAE</strain>
    </source>
</reference>
<dbReference type="PRINTS" id="PR00352">
    <property type="entry name" value="3FE4SFRDOXIN"/>
</dbReference>
<dbReference type="AlphaFoldDB" id="D1YXD4"/>
<dbReference type="InParanoid" id="D1YXD4"/>
<evidence type="ECO:0000256" key="4">
    <source>
        <dbReference type="ARBA" id="ARBA00022982"/>
    </source>
</evidence>
<accession>D1YXD4</accession>
<evidence type="ECO:0000256" key="7">
    <source>
        <dbReference type="RuleBase" id="RU368020"/>
    </source>
</evidence>
<dbReference type="InterPro" id="IPR051269">
    <property type="entry name" value="Fe-S_cluster_ET"/>
</dbReference>
<keyword evidence="5 7" id="KW-0408">Iron</keyword>
<gene>
    <name evidence="9" type="ordered locus">MCP_1034</name>
</gene>
<keyword evidence="3 7" id="KW-0479">Metal-binding</keyword>
<dbReference type="GO" id="GO:0051536">
    <property type="term" value="F:iron-sulfur cluster binding"/>
    <property type="evidence" value="ECO:0007669"/>
    <property type="project" value="UniProtKB-KW"/>
</dbReference>
<organism evidence="9 10">
    <name type="scientific">Methanocella paludicola (strain DSM 17711 / JCM 13418 / NBRC 101707 / SANAE)</name>
    <dbReference type="NCBI Taxonomy" id="304371"/>
    <lineage>
        <taxon>Archaea</taxon>
        <taxon>Methanobacteriati</taxon>
        <taxon>Methanobacteriota</taxon>
        <taxon>Stenosarchaea group</taxon>
        <taxon>Methanomicrobia</taxon>
        <taxon>Methanocellales</taxon>
        <taxon>Methanocellaceae</taxon>
        <taxon>Methanocella</taxon>
    </lineage>
</organism>
<proteinExistence type="predicted"/>
<comment type="cofactor">
    <cofactor evidence="1">
        <name>[4Fe-4S] cluster</name>
        <dbReference type="ChEBI" id="CHEBI:49883"/>
    </cofactor>
</comment>
<comment type="function">
    <text evidence="7">Ferredoxins are iron-sulfur proteins that transfer electrons in a wide variety of metabolic reactions.</text>
</comment>
<dbReference type="GO" id="GO:0016491">
    <property type="term" value="F:oxidoreductase activity"/>
    <property type="evidence" value="ECO:0007669"/>
    <property type="project" value="UniProtKB-ARBA"/>
</dbReference>
<dbReference type="PANTHER" id="PTHR36923">
    <property type="entry name" value="FERREDOXIN"/>
    <property type="match status" value="1"/>
</dbReference>
<dbReference type="Proteomes" id="UP000001882">
    <property type="component" value="Chromosome"/>
</dbReference>
<dbReference type="STRING" id="304371.MCP_1034"/>
<name>D1YXD4_METPS</name>
<dbReference type="PANTHER" id="PTHR36923:SF3">
    <property type="entry name" value="FERREDOXIN"/>
    <property type="match status" value="1"/>
</dbReference>
<dbReference type="PROSITE" id="PS51379">
    <property type="entry name" value="4FE4S_FER_2"/>
    <property type="match status" value="2"/>
</dbReference>
<protein>
    <recommendedName>
        <fullName evidence="7">Ferredoxin</fullName>
    </recommendedName>
</protein>
<feature type="domain" description="4Fe-4S ferredoxin-type" evidence="8">
    <location>
        <begin position="30"/>
        <end position="62"/>
    </location>
</feature>
<dbReference type="OrthoDB" id="5583at2157"/>
<sequence>MVPKVDKELCISCGNCVDLCPDVFVWDDEGKAEVTNPGGCSTQCNCQEAAESCPTDAISLEE</sequence>
<evidence type="ECO:0000256" key="3">
    <source>
        <dbReference type="ARBA" id="ARBA00022723"/>
    </source>
</evidence>
<keyword evidence="10" id="KW-1185">Reference proteome</keyword>
<dbReference type="GeneID" id="8682838"/>
<keyword evidence="2 7" id="KW-0813">Transport</keyword>
<keyword evidence="6 7" id="KW-0411">Iron-sulfur</keyword>
<dbReference type="EMBL" id="AP011532">
    <property type="protein sequence ID" value="BAI61106.1"/>
    <property type="molecule type" value="Genomic_DNA"/>
</dbReference>
<evidence type="ECO:0000256" key="5">
    <source>
        <dbReference type="ARBA" id="ARBA00023004"/>
    </source>
</evidence>
<dbReference type="eggNOG" id="arCOG00349">
    <property type="taxonomic scope" value="Archaea"/>
</dbReference>
<dbReference type="RefSeq" id="WP_012899785.1">
    <property type="nucleotide sequence ID" value="NC_013665.1"/>
</dbReference>
<dbReference type="KEGG" id="mpd:MCP_1034"/>
<evidence type="ECO:0000256" key="1">
    <source>
        <dbReference type="ARBA" id="ARBA00001966"/>
    </source>
</evidence>
<evidence type="ECO:0000259" key="8">
    <source>
        <dbReference type="PROSITE" id="PS51379"/>
    </source>
</evidence>
<reference evidence="10" key="3">
    <citation type="journal article" date="2011" name="PLoS ONE">
        <title>Genome sequence of a mesophilic hydrogenotrophic methanogen Methanocella paludicola, the first cultivated representative of the order Methanocellales.</title>
        <authorList>
            <person name="Sakai S."/>
            <person name="Takaki Y."/>
            <person name="Shimamura S."/>
            <person name="Sekine M."/>
            <person name="Tajima T."/>
            <person name="Kosugi H."/>
            <person name="Ichikawa N."/>
            <person name="Tasumi E."/>
            <person name="Hiraki A.T."/>
            <person name="Shimizu A."/>
            <person name="Kato Y."/>
            <person name="Nishiko R."/>
            <person name="Mori K."/>
            <person name="Fujita N."/>
            <person name="Imachi H."/>
            <person name="Takai K."/>
        </authorList>
    </citation>
    <scope>NUCLEOTIDE SEQUENCE [LARGE SCALE GENOMIC DNA]</scope>
    <source>
        <strain evidence="10">DSM 17711 / JCM 13418 / NBRC 101707 / SANAE</strain>
    </source>
</reference>
<evidence type="ECO:0000256" key="6">
    <source>
        <dbReference type="ARBA" id="ARBA00023014"/>
    </source>
</evidence>
<dbReference type="InterPro" id="IPR017896">
    <property type="entry name" value="4Fe4S_Fe-S-bd"/>
</dbReference>
<dbReference type="GO" id="GO:0009055">
    <property type="term" value="F:electron transfer activity"/>
    <property type="evidence" value="ECO:0007669"/>
    <property type="project" value="UniProtKB-UniRule"/>
</dbReference>
<dbReference type="Gene3D" id="3.30.70.20">
    <property type="match status" value="1"/>
</dbReference>
<reference evidence="9 10" key="1">
    <citation type="journal article" date="2007" name="Appl. Environ. Microbiol.">
        <title>Isolation of key methanogens for global methane emission from rice paddy fields: a novel isolate affiliated with the clone cluster rice cluster I.</title>
        <authorList>
            <person name="Sakai S."/>
            <person name="Imachi H."/>
            <person name="Sekiguchi Y."/>
            <person name="Ohashi A."/>
            <person name="Harada H."/>
            <person name="Kamagata Y."/>
        </authorList>
    </citation>
    <scope>NUCLEOTIDE SEQUENCE [LARGE SCALE GENOMIC DNA]</scope>
    <source>
        <strain evidence="10">DSM 17711 / JCM 13418 / NBRC 101707 / SANAE</strain>
    </source>
</reference>
<dbReference type="SUPFAM" id="SSF54862">
    <property type="entry name" value="4Fe-4S ferredoxins"/>
    <property type="match status" value="1"/>
</dbReference>
<evidence type="ECO:0000256" key="2">
    <source>
        <dbReference type="ARBA" id="ARBA00022448"/>
    </source>
</evidence>
<feature type="domain" description="4Fe-4S ferredoxin-type" evidence="8">
    <location>
        <begin position="1"/>
        <end position="29"/>
    </location>
</feature>
<keyword evidence="4 7" id="KW-0249">Electron transport</keyword>
<evidence type="ECO:0000313" key="10">
    <source>
        <dbReference type="Proteomes" id="UP000001882"/>
    </source>
</evidence>
<dbReference type="InterPro" id="IPR001080">
    <property type="entry name" value="3Fe4S_ferredoxin"/>
</dbReference>
<dbReference type="InterPro" id="IPR017900">
    <property type="entry name" value="4Fe4S_Fe_S_CS"/>
</dbReference>
<dbReference type="Pfam" id="PF13370">
    <property type="entry name" value="Fer4_13"/>
    <property type="match status" value="1"/>
</dbReference>
<dbReference type="GO" id="GO:0005506">
    <property type="term" value="F:iron ion binding"/>
    <property type="evidence" value="ECO:0007669"/>
    <property type="project" value="UniProtKB-UniRule"/>
</dbReference>
<evidence type="ECO:0000313" key="9">
    <source>
        <dbReference type="EMBL" id="BAI61106.1"/>
    </source>
</evidence>